<evidence type="ECO:0000313" key="3">
    <source>
        <dbReference type="EMBL" id="MET9851318.1"/>
    </source>
</evidence>
<keyword evidence="2" id="KW-0472">Membrane</keyword>
<protein>
    <submittedName>
        <fullName evidence="3">Uncharacterized protein</fullName>
    </submittedName>
</protein>
<name>A0ABV2VBW3_9ACTN</name>
<proteinExistence type="predicted"/>
<sequence length="172" mass="18214">MRGGLRLPTPGPTTHHSPDAAARAPGLLGPDAGPLIWSAARQAVTGEQPGESNLVLPPRSVHLAYALVLLLLTLSLLTGAVLLWRRASWGYVLAPALLVYLVLYQVNYMVALVLQVRADVPHAKPFDPAEPFITGRCSRSVVAQSFCVAAVATSWGFSVLWVVFLVGGALGV</sequence>
<accession>A0ABV2VBW3</accession>
<keyword evidence="2" id="KW-1133">Transmembrane helix</keyword>
<dbReference type="RefSeq" id="WP_355405156.1">
    <property type="nucleotide sequence ID" value="NZ_JBEGHN010000034.1"/>
</dbReference>
<organism evidence="3 4">
    <name type="scientific">Streptomyces ossamyceticus</name>
    <dbReference type="NCBI Taxonomy" id="249581"/>
    <lineage>
        <taxon>Bacteria</taxon>
        <taxon>Bacillati</taxon>
        <taxon>Actinomycetota</taxon>
        <taxon>Actinomycetes</taxon>
        <taxon>Kitasatosporales</taxon>
        <taxon>Streptomycetaceae</taxon>
        <taxon>Streptomyces</taxon>
    </lineage>
</organism>
<feature type="transmembrane region" description="Helical" evidence="2">
    <location>
        <begin position="146"/>
        <end position="170"/>
    </location>
</feature>
<gene>
    <name evidence="3" type="ORF">ABZZ21_43735</name>
</gene>
<evidence type="ECO:0000313" key="4">
    <source>
        <dbReference type="Proteomes" id="UP001550210"/>
    </source>
</evidence>
<dbReference type="Proteomes" id="UP001550210">
    <property type="component" value="Unassembled WGS sequence"/>
</dbReference>
<feature type="transmembrane region" description="Helical" evidence="2">
    <location>
        <begin position="90"/>
        <end position="114"/>
    </location>
</feature>
<reference evidence="3 4" key="1">
    <citation type="submission" date="2024-06" db="EMBL/GenBank/DDBJ databases">
        <title>The Natural Products Discovery Center: Release of the First 8490 Sequenced Strains for Exploring Actinobacteria Biosynthetic Diversity.</title>
        <authorList>
            <person name="Kalkreuter E."/>
            <person name="Kautsar S.A."/>
            <person name="Yang D."/>
            <person name="Bader C.D."/>
            <person name="Teijaro C.N."/>
            <person name="Fluegel L."/>
            <person name="Davis C.M."/>
            <person name="Simpson J.R."/>
            <person name="Lauterbach L."/>
            <person name="Steele A.D."/>
            <person name="Gui C."/>
            <person name="Meng S."/>
            <person name="Li G."/>
            <person name="Viehrig K."/>
            <person name="Ye F."/>
            <person name="Su P."/>
            <person name="Kiefer A.F."/>
            <person name="Nichols A."/>
            <person name="Cepeda A.J."/>
            <person name="Yan W."/>
            <person name="Fan B."/>
            <person name="Jiang Y."/>
            <person name="Adhikari A."/>
            <person name="Zheng C.-J."/>
            <person name="Schuster L."/>
            <person name="Cowan T.M."/>
            <person name="Smanski M.J."/>
            <person name="Chevrette M.G."/>
            <person name="De Carvalho L.P.S."/>
            <person name="Shen B."/>
        </authorList>
    </citation>
    <scope>NUCLEOTIDE SEQUENCE [LARGE SCALE GENOMIC DNA]</scope>
    <source>
        <strain evidence="3 4">NPDC006434</strain>
    </source>
</reference>
<evidence type="ECO:0000256" key="2">
    <source>
        <dbReference type="SAM" id="Phobius"/>
    </source>
</evidence>
<dbReference type="EMBL" id="JBEXPZ010000121">
    <property type="protein sequence ID" value="MET9851318.1"/>
    <property type="molecule type" value="Genomic_DNA"/>
</dbReference>
<feature type="transmembrane region" description="Helical" evidence="2">
    <location>
        <begin position="63"/>
        <end position="84"/>
    </location>
</feature>
<keyword evidence="4" id="KW-1185">Reference proteome</keyword>
<evidence type="ECO:0000256" key="1">
    <source>
        <dbReference type="SAM" id="MobiDB-lite"/>
    </source>
</evidence>
<comment type="caution">
    <text evidence="3">The sequence shown here is derived from an EMBL/GenBank/DDBJ whole genome shotgun (WGS) entry which is preliminary data.</text>
</comment>
<keyword evidence="2" id="KW-0812">Transmembrane</keyword>
<feature type="region of interest" description="Disordered" evidence="1">
    <location>
        <begin position="1"/>
        <end position="23"/>
    </location>
</feature>